<dbReference type="Gene3D" id="1.10.439.10">
    <property type="entry name" value="Penicillin Amidohydrolase, domain 1"/>
    <property type="match status" value="1"/>
</dbReference>
<comment type="caution">
    <text evidence="5">The sequence shown here is derived from an EMBL/GenBank/DDBJ whole genome shotgun (WGS) entry which is preliminary data.</text>
</comment>
<reference evidence="5 6" key="1">
    <citation type="journal article" date="2018" name="Nat. Biotechnol.">
        <title>A standardized bacterial taxonomy based on genome phylogeny substantially revises the tree of life.</title>
        <authorList>
            <person name="Parks D.H."/>
            <person name="Chuvochina M."/>
            <person name="Waite D.W."/>
            <person name="Rinke C."/>
            <person name="Skarshewski A."/>
            <person name="Chaumeil P.A."/>
            <person name="Hugenholtz P."/>
        </authorList>
    </citation>
    <scope>NUCLEOTIDE SEQUENCE [LARGE SCALE GENOMIC DNA]</scope>
    <source>
        <strain evidence="5">UBA9158</strain>
    </source>
</reference>
<dbReference type="STRING" id="1121937.GCA_000423125_00759"/>
<dbReference type="GO" id="GO:0017000">
    <property type="term" value="P:antibiotic biosynthetic process"/>
    <property type="evidence" value="ECO:0007669"/>
    <property type="project" value="InterPro"/>
</dbReference>
<dbReference type="PANTHER" id="PTHR34218">
    <property type="entry name" value="PEPTIDASE S45 PENICILLIN AMIDASE"/>
    <property type="match status" value="1"/>
</dbReference>
<dbReference type="InterPro" id="IPR023343">
    <property type="entry name" value="Penicillin_amidase_dom1"/>
</dbReference>
<evidence type="ECO:0000256" key="1">
    <source>
        <dbReference type="ARBA" id="ARBA00006586"/>
    </source>
</evidence>
<dbReference type="Pfam" id="PF01804">
    <property type="entry name" value="Penicil_amidase"/>
    <property type="match status" value="1"/>
</dbReference>
<protein>
    <submittedName>
        <fullName evidence="5">Peptidase S45</fullName>
    </submittedName>
</protein>
<keyword evidence="4" id="KW-0865">Zymogen</keyword>
<dbReference type="InterPro" id="IPR002692">
    <property type="entry name" value="S45"/>
</dbReference>
<sequence length="690" mass="75568">MASDAVVAALDIRAQAVAALAAQDGDNRAWLRGYADGYNRYLAEHPEQRVGSWCDGAAWLQPIADTDLMARMVLVAQTVPRMADALMAAQPPGNTPMAAHAVSDRRLARAADAASLQGMGSNAWAFGKERTANGRGLLLGNPHYPWYGDNRFWEKHLTIPGQLDVYGGHLLGAPGVAIGFNRHVAWSHTVSASQRLVFYKLELVPGKPTVYRYDGEERAMREVAVSVPVAQADGSLQAQDHTLYFSHYGPLLTLPGMPWTASTAFTVRDANADNSHLLAQWRDMNLATSMDNFIDAHRRWNAMPWVNTIAASADGRAVYLDNSTVGRLSDEAIALWRRQLIDDPLTADVYEKKGFVLLNGSDSRYEWVQDGAAPLAGTEPFERRPLLERADYVFNANDSYWLTNASAPLTGYSPLYGPEASARSLRTRMNVQLIEEGEFTIERIQSLLFENESLAALLLVPPLLQACEDAVDLADACAALRGFNGRFDLDSKGAVLFREWLAAYAYEDGMRQGDLFAVPFDAAAPLTTPHTLADSELALQKLAHAAAVLTSAGYALDAPLREAQFAYRGERGIPIHGGNRYEGVANLMVSDIPEHPVAMLSPTRIDGSELLTDAGYPVVHGSSFVLTVGYEDDGPVAEALLTYSQSGDPASPHFTDQTELYRDKQFRPVRFERKDVEADVQSRITLTAPR</sequence>
<evidence type="ECO:0000313" key="6">
    <source>
        <dbReference type="Proteomes" id="UP000259273"/>
    </source>
</evidence>
<accession>A0A3C1KJM3</accession>
<evidence type="ECO:0000256" key="2">
    <source>
        <dbReference type="ARBA" id="ARBA00022729"/>
    </source>
</evidence>
<dbReference type="GO" id="GO:0016811">
    <property type="term" value="F:hydrolase activity, acting on carbon-nitrogen (but not peptide) bonds, in linear amides"/>
    <property type="evidence" value="ECO:0007669"/>
    <property type="project" value="InterPro"/>
</dbReference>
<proteinExistence type="inferred from homology"/>
<organism evidence="5 6">
    <name type="scientific">Haliea salexigens</name>
    <dbReference type="NCBI Taxonomy" id="287487"/>
    <lineage>
        <taxon>Bacteria</taxon>
        <taxon>Pseudomonadati</taxon>
        <taxon>Pseudomonadota</taxon>
        <taxon>Gammaproteobacteria</taxon>
        <taxon>Cellvibrionales</taxon>
        <taxon>Halieaceae</taxon>
        <taxon>Haliea</taxon>
    </lineage>
</organism>
<keyword evidence="2" id="KW-0732">Signal</keyword>
<gene>
    <name evidence="5" type="ORF">DCP75_04020</name>
</gene>
<dbReference type="PANTHER" id="PTHR34218:SF3">
    <property type="entry name" value="ACYL-HOMOSERINE LACTONE ACYLASE PVDQ"/>
    <property type="match status" value="1"/>
</dbReference>
<evidence type="ECO:0000256" key="3">
    <source>
        <dbReference type="ARBA" id="ARBA00022801"/>
    </source>
</evidence>
<evidence type="ECO:0000313" key="5">
    <source>
        <dbReference type="EMBL" id="HAN26882.1"/>
    </source>
</evidence>
<dbReference type="Gene3D" id="3.60.20.10">
    <property type="entry name" value="Glutamine Phosphoribosylpyrophosphate, subunit 1, domain 1"/>
    <property type="match status" value="1"/>
</dbReference>
<dbReference type="Proteomes" id="UP000259273">
    <property type="component" value="Unassembled WGS sequence"/>
</dbReference>
<dbReference type="EMBL" id="DMND01000063">
    <property type="protein sequence ID" value="HAN26882.1"/>
    <property type="molecule type" value="Genomic_DNA"/>
</dbReference>
<dbReference type="Gene3D" id="2.30.120.10">
    <property type="match status" value="1"/>
</dbReference>
<keyword evidence="3" id="KW-0378">Hydrolase</keyword>
<dbReference type="InterPro" id="IPR029055">
    <property type="entry name" value="Ntn_hydrolases_N"/>
</dbReference>
<evidence type="ECO:0000256" key="4">
    <source>
        <dbReference type="ARBA" id="ARBA00023145"/>
    </source>
</evidence>
<dbReference type="InterPro" id="IPR043146">
    <property type="entry name" value="Penicillin_amidase_N_B-knob"/>
</dbReference>
<dbReference type="InterPro" id="IPR043147">
    <property type="entry name" value="Penicillin_amidase_A-knob"/>
</dbReference>
<comment type="similarity">
    <text evidence="1">Belongs to the peptidase S45 family.</text>
</comment>
<dbReference type="AlphaFoldDB" id="A0A3C1KJM3"/>
<dbReference type="Gene3D" id="1.10.1400.10">
    <property type="match status" value="1"/>
</dbReference>
<dbReference type="SUPFAM" id="SSF56235">
    <property type="entry name" value="N-terminal nucleophile aminohydrolases (Ntn hydrolases)"/>
    <property type="match status" value="1"/>
</dbReference>
<name>A0A3C1KJM3_9GAMM</name>